<organism evidence="1 2">
    <name type="scientific">Salix udensis</name>
    <dbReference type="NCBI Taxonomy" id="889485"/>
    <lineage>
        <taxon>Eukaryota</taxon>
        <taxon>Viridiplantae</taxon>
        <taxon>Streptophyta</taxon>
        <taxon>Embryophyta</taxon>
        <taxon>Tracheophyta</taxon>
        <taxon>Spermatophyta</taxon>
        <taxon>Magnoliopsida</taxon>
        <taxon>eudicotyledons</taxon>
        <taxon>Gunneridae</taxon>
        <taxon>Pentapetalae</taxon>
        <taxon>rosids</taxon>
        <taxon>fabids</taxon>
        <taxon>Malpighiales</taxon>
        <taxon>Salicaceae</taxon>
        <taxon>Saliceae</taxon>
        <taxon>Salix</taxon>
    </lineage>
</organism>
<comment type="caution">
    <text evidence="1">The sequence shown here is derived from an EMBL/GenBank/DDBJ whole genome shotgun (WGS) entry which is preliminary data.</text>
</comment>
<dbReference type="Proteomes" id="UP001162972">
    <property type="component" value="Chromosome 4"/>
</dbReference>
<dbReference type="AlphaFoldDB" id="A0AAD6JEB4"/>
<name>A0AAD6JEB4_9ROSI</name>
<protein>
    <submittedName>
        <fullName evidence="1">Uncharacterized protein</fullName>
    </submittedName>
</protein>
<evidence type="ECO:0000313" key="2">
    <source>
        <dbReference type="Proteomes" id="UP001162972"/>
    </source>
</evidence>
<reference evidence="1 2" key="1">
    <citation type="journal article" date="2023" name="Int. J. Mol. Sci.">
        <title>De Novo Assembly and Annotation of 11 Diverse Shrub Willow (Salix) Genomes Reveals Novel Gene Organization in Sex-Linked Regions.</title>
        <authorList>
            <person name="Hyden B."/>
            <person name="Feng K."/>
            <person name="Yates T.B."/>
            <person name="Jawdy S."/>
            <person name="Cereghino C."/>
            <person name="Smart L.B."/>
            <person name="Muchero W."/>
        </authorList>
    </citation>
    <scope>NUCLEOTIDE SEQUENCE [LARGE SCALE GENOMIC DNA]</scope>
    <source>
        <tissue evidence="1">Shoot tip</tissue>
    </source>
</reference>
<proteinExistence type="predicted"/>
<keyword evidence="2" id="KW-1185">Reference proteome</keyword>
<evidence type="ECO:0000313" key="1">
    <source>
        <dbReference type="EMBL" id="KAJ6403449.1"/>
    </source>
</evidence>
<gene>
    <name evidence="1" type="ORF">OIU84_015368</name>
</gene>
<dbReference type="EMBL" id="JAPFFJ010000018">
    <property type="protein sequence ID" value="KAJ6403449.1"/>
    <property type="molecule type" value="Genomic_DNA"/>
</dbReference>
<sequence>MATHPHCFADRGLPLSNEETTMLTNLRVVVMVVLARDPNRLMVKKMKFWPTAPHRQYSKMSHAASGCCLQNSIAS</sequence>
<accession>A0AAD6JEB4</accession>